<dbReference type="Proteomes" id="UP000334340">
    <property type="component" value="Unassembled WGS sequence"/>
</dbReference>
<feature type="binding site" evidence="2">
    <location>
        <position position="71"/>
    </location>
    <ligand>
        <name>substrate</name>
    </ligand>
</feature>
<dbReference type="SMART" id="SM00855">
    <property type="entry name" value="PGAM"/>
    <property type="match status" value="1"/>
</dbReference>
<dbReference type="SUPFAM" id="SSF53254">
    <property type="entry name" value="Phosphoglycerate mutase-like"/>
    <property type="match status" value="1"/>
</dbReference>
<evidence type="ECO:0000313" key="3">
    <source>
        <dbReference type="EMBL" id="VUZ84298.1"/>
    </source>
</evidence>
<keyword evidence="4" id="KW-1185">Reference proteome</keyword>
<dbReference type="PANTHER" id="PTHR48100">
    <property type="entry name" value="BROAD-SPECIFICITY PHOSPHATASE YOR283W-RELATED"/>
    <property type="match status" value="1"/>
</dbReference>
<sequence length="213" mass="23620">MASTFQDRSGPVRCAAILLVRHGEARGGGEGRYIGVTDPPLSARGERQVSRLAMRLSAEHVERVMSSDRRRALMTAEVISRVHRLGVEVRSELRELNFGTWEGASFEELMLRDRVRFRSWLAQPWRHRPPGGESLASLWRRARALWEDLCAAPEGSTTIVIGHGGSLRAMLGVALGLPSKTLLSWELTPGSISCLGVTHGKAWLRYANDTCHL</sequence>
<dbReference type="EMBL" id="CABIKM010000011">
    <property type="protein sequence ID" value="VUZ84298.1"/>
    <property type="molecule type" value="Genomic_DNA"/>
</dbReference>
<evidence type="ECO:0000256" key="1">
    <source>
        <dbReference type="PIRSR" id="PIRSR613078-1"/>
    </source>
</evidence>
<feature type="active site" description="Proton donor/acceptor" evidence="1">
    <location>
        <position position="95"/>
    </location>
</feature>
<dbReference type="Gene3D" id="3.40.50.1240">
    <property type="entry name" value="Phosphoglycerate mutase-like"/>
    <property type="match status" value="1"/>
</dbReference>
<dbReference type="PANTHER" id="PTHR48100:SF1">
    <property type="entry name" value="HISTIDINE PHOSPHATASE FAMILY PROTEIN-RELATED"/>
    <property type="match status" value="1"/>
</dbReference>
<organism evidence="3 4">
    <name type="scientific">Candidatus Methylomirabilis lanthanidiphila</name>
    <dbReference type="NCBI Taxonomy" id="2211376"/>
    <lineage>
        <taxon>Bacteria</taxon>
        <taxon>Candidatus Methylomirabilota</taxon>
        <taxon>Candidatus Methylomirabilia</taxon>
        <taxon>Candidatus Methylomirabilales</taxon>
        <taxon>Candidatus Methylomirabilaceae</taxon>
        <taxon>Candidatus Methylomirabilis</taxon>
    </lineage>
</organism>
<dbReference type="EC" id="3.1.3.3" evidence="3"/>
<dbReference type="InterPro" id="IPR050275">
    <property type="entry name" value="PGM_Phosphatase"/>
</dbReference>
<dbReference type="GO" id="GO:0005737">
    <property type="term" value="C:cytoplasm"/>
    <property type="evidence" value="ECO:0007669"/>
    <property type="project" value="TreeGrafter"/>
</dbReference>
<dbReference type="AlphaFoldDB" id="A0A564ZID3"/>
<proteinExistence type="predicted"/>
<reference evidence="3 4" key="1">
    <citation type="submission" date="2019-07" db="EMBL/GenBank/DDBJ databases">
        <authorList>
            <person name="Cremers G."/>
        </authorList>
    </citation>
    <scope>NUCLEOTIDE SEQUENCE [LARGE SCALE GENOMIC DNA]</scope>
</reference>
<dbReference type="GO" id="GO:0016791">
    <property type="term" value="F:phosphatase activity"/>
    <property type="evidence" value="ECO:0007669"/>
    <property type="project" value="TreeGrafter"/>
</dbReference>
<dbReference type="PIRSF" id="PIRSF000709">
    <property type="entry name" value="6PFK_2-Ptase"/>
    <property type="match status" value="1"/>
</dbReference>
<dbReference type="InterPro" id="IPR029033">
    <property type="entry name" value="His_PPase_superfam"/>
</dbReference>
<dbReference type="Pfam" id="PF00300">
    <property type="entry name" value="His_Phos_1"/>
    <property type="match status" value="1"/>
</dbReference>
<protein>
    <submittedName>
        <fullName evidence="3">Phosphoserine phosphatase 1</fullName>
        <ecNumber evidence="3">3.1.3.3</ecNumber>
    </submittedName>
</protein>
<accession>A0A564ZID3</accession>
<feature type="active site" description="Tele-phosphohistidine intermediate" evidence="1">
    <location>
        <position position="22"/>
    </location>
</feature>
<dbReference type="CDD" id="cd07067">
    <property type="entry name" value="HP_PGM_like"/>
    <property type="match status" value="1"/>
</dbReference>
<keyword evidence="3" id="KW-0378">Hydrolase</keyword>
<evidence type="ECO:0000313" key="4">
    <source>
        <dbReference type="Proteomes" id="UP000334340"/>
    </source>
</evidence>
<name>A0A564ZID3_9BACT</name>
<evidence type="ECO:0000256" key="2">
    <source>
        <dbReference type="PIRSR" id="PIRSR613078-2"/>
    </source>
</evidence>
<gene>
    <name evidence="3" type="primary">pspA</name>
    <name evidence="3" type="ORF">MELA_00669</name>
</gene>
<dbReference type="InterPro" id="IPR013078">
    <property type="entry name" value="His_Pase_superF_clade-1"/>
</dbReference>